<dbReference type="SUPFAM" id="SSF53041">
    <property type="entry name" value="Resolvase-like"/>
    <property type="match status" value="1"/>
</dbReference>
<dbReference type="InterPro" id="IPR006119">
    <property type="entry name" value="Resolv_N"/>
</dbReference>
<reference evidence="8" key="2">
    <citation type="journal article" date="2015" name="Antimicrob. Agents Chemother.">
        <title>Dissemination of blaOXA-23 in Acinetobacter spp. in China: Main Roles of Conjugative Plasmid pAZJ221 and Transposon Tn2009.</title>
        <authorList>
            <person name="Liu L.L."/>
            <person name="Ji S.J."/>
            <person name="Ruan Z."/>
            <person name="Fu Y."/>
            <person name="Fu Y.Q."/>
            <person name="Wang Y.F."/>
            <person name="Yu Y.S."/>
        </authorList>
    </citation>
    <scope>NUCLEOTIDE SEQUENCE</scope>
    <source>
        <strain evidence="8">A221</strain>
        <plasmid evidence="8">pAZJ221</plasmid>
    </source>
</reference>
<evidence type="ECO:0000259" key="7">
    <source>
        <dbReference type="PROSITE" id="PS51736"/>
    </source>
</evidence>
<feature type="active site" description="O-(5'-phospho-DNA)-serine intermediate" evidence="5 6">
    <location>
        <position position="14"/>
    </location>
</feature>
<dbReference type="PANTHER" id="PTHR30461">
    <property type="entry name" value="DNA-INVERTASE FROM LAMBDOID PROPHAGE"/>
    <property type="match status" value="1"/>
</dbReference>
<gene>
    <name evidence="8" type="ORF">NG19_0068</name>
</gene>
<reference evidence="8" key="1">
    <citation type="submission" date="2014-10" db="EMBL/GenBank/DDBJ databases">
        <authorList>
            <person name="Liu L."/>
            <person name="Ji S."/>
            <person name="Ruan Z."/>
            <person name="Fu Y."/>
            <person name="Fu Y."/>
            <person name="Wang Y."/>
            <person name="Yu Y."/>
        </authorList>
    </citation>
    <scope>NUCLEOTIDE SEQUENCE</scope>
    <source>
        <strain evidence="8">A221</strain>
        <plasmid evidence="8">pAZJ221</plasmid>
    </source>
</reference>
<organism evidence="8">
    <name type="scientific">Acinetobacter baumannii</name>
    <dbReference type="NCBI Taxonomy" id="470"/>
    <lineage>
        <taxon>Bacteria</taxon>
        <taxon>Pseudomonadati</taxon>
        <taxon>Pseudomonadota</taxon>
        <taxon>Gammaproteobacteria</taxon>
        <taxon>Moraxellales</taxon>
        <taxon>Moraxellaceae</taxon>
        <taxon>Acinetobacter</taxon>
        <taxon>Acinetobacter calcoaceticus/baumannii complex</taxon>
    </lineage>
</organism>
<dbReference type="AlphaFoldDB" id="A0A0C4Y2T1"/>
<dbReference type="RefSeq" id="WP_014702630.1">
    <property type="nucleotide sequence ID" value="NZ_CP096695.1"/>
</dbReference>
<evidence type="ECO:0000313" key="8">
    <source>
        <dbReference type="EMBL" id="AJF79904.1"/>
    </source>
</evidence>
<dbReference type="Gene3D" id="3.40.50.1390">
    <property type="entry name" value="Resolvase, N-terminal catalytic domain"/>
    <property type="match status" value="1"/>
</dbReference>
<keyword evidence="3" id="KW-0238">DNA-binding</keyword>
<dbReference type="PANTHER" id="PTHR30461:SF26">
    <property type="entry name" value="RESOLVASE HOMOLOG YNEB"/>
    <property type="match status" value="1"/>
</dbReference>
<geneLocation type="plasmid" evidence="8">
    <name>pAZJ221</name>
</geneLocation>
<evidence type="ECO:0000256" key="5">
    <source>
        <dbReference type="PIRSR" id="PIRSR606118-50"/>
    </source>
</evidence>
<evidence type="ECO:0000256" key="4">
    <source>
        <dbReference type="ARBA" id="ARBA00023172"/>
    </source>
</evidence>
<keyword evidence="2" id="KW-0229">DNA integration</keyword>
<dbReference type="GO" id="GO:0003677">
    <property type="term" value="F:DNA binding"/>
    <property type="evidence" value="ECO:0007669"/>
    <property type="project" value="UniProtKB-KW"/>
</dbReference>
<dbReference type="PATRIC" id="fig|470.1402.peg.481"/>
<dbReference type="PROSITE" id="PS00398">
    <property type="entry name" value="RECOMBINASES_2"/>
    <property type="match status" value="1"/>
</dbReference>
<dbReference type="GO" id="GO:0015074">
    <property type="term" value="P:DNA integration"/>
    <property type="evidence" value="ECO:0007669"/>
    <property type="project" value="UniProtKB-KW"/>
</dbReference>
<dbReference type="PROSITE" id="PS51736">
    <property type="entry name" value="RECOMBINASES_3"/>
    <property type="match status" value="1"/>
</dbReference>
<name>A0A0C4Y2T1_ACIBA</name>
<dbReference type="InterPro" id="IPR050639">
    <property type="entry name" value="SSR_resolvase"/>
</dbReference>
<dbReference type="InterPro" id="IPR006118">
    <property type="entry name" value="Recombinase_CS"/>
</dbReference>
<comment type="similarity">
    <text evidence="1">Belongs to the site-specific recombinase resolvase family.</text>
</comment>
<dbReference type="Pfam" id="PF00239">
    <property type="entry name" value="Resolvase"/>
    <property type="match status" value="1"/>
</dbReference>
<dbReference type="EMBL" id="KM922672">
    <property type="protein sequence ID" value="AJF79904.1"/>
    <property type="molecule type" value="Genomic_DNA"/>
</dbReference>
<accession>A0A0C4Y2T1</accession>
<dbReference type="InterPro" id="IPR036162">
    <property type="entry name" value="Resolvase-like_N_sf"/>
</dbReference>
<evidence type="ECO:0000256" key="3">
    <source>
        <dbReference type="ARBA" id="ARBA00023125"/>
    </source>
</evidence>
<feature type="domain" description="Resolvase/invertase-type recombinase catalytic" evidence="7">
    <location>
        <begin position="6"/>
        <end position="150"/>
    </location>
</feature>
<keyword evidence="4" id="KW-0233">DNA recombination</keyword>
<keyword evidence="8" id="KW-0614">Plasmid</keyword>
<dbReference type="GO" id="GO:0000150">
    <property type="term" value="F:DNA strand exchange activity"/>
    <property type="evidence" value="ECO:0007669"/>
    <property type="project" value="InterPro"/>
</dbReference>
<evidence type="ECO:0000256" key="1">
    <source>
        <dbReference type="ARBA" id="ARBA00009913"/>
    </source>
</evidence>
<dbReference type="SMART" id="SM00857">
    <property type="entry name" value="Resolvase"/>
    <property type="match status" value="1"/>
</dbReference>
<proteinExistence type="inferred from homology"/>
<evidence type="ECO:0000256" key="2">
    <source>
        <dbReference type="ARBA" id="ARBA00022908"/>
    </source>
</evidence>
<protein>
    <submittedName>
        <fullName evidence="8">Site-specific recombinase, DNA invertase Pin-like protein</fullName>
    </submittedName>
</protein>
<sequence>MTIAKVARVYLRVSTDSQSLERQEKVISDARSAGYYIAAVYKEKASGATIDRPELQRMINDLQSGEVVIAEKLDRISRLPLKEAENLIESIRSKGARLAIPGLVDLSEISKDLSGMSKIIVDTIQELLLKIALQMAHEDYELRRERQRQGQKILKDKRLYKGRKPNEKVNLEIIKLRKKGLSISETAKGAKCSIAQVKKIWREYNDQLSEDD</sequence>
<dbReference type="PROSITE" id="PS00397">
    <property type="entry name" value="RECOMBINASES_1"/>
    <property type="match status" value="1"/>
</dbReference>
<evidence type="ECO:0000256" key="6">
    <source>
        <dbReference type="PROSITE-ProRule" id="PRU10137"/>
    </source>
</evidence>